<dbReference type="InterPro" id="IPR006665">
    <property type="entry name" value="OmpA-like"/>
</dbReference>
<feature type="region of interest" description="Disordered" evidence="2">
    <location>
        <begin position="23"/>
        <end position="68"/>
    </location>
</feature>
<evidence type="ECO:0000256" key="2">
    <source>
        <dbReference type="SAM" id="MobiDB-lite"/>
    </source>
</evidence>
<evidence type="ECO:0000256" key="3">
    <source>
        <dbReference type="SAM" id="SignalP"/>
    </source>
</evidence>
<keyword evidence="3" id="KW-0732">Signal</keyword>
<dbReference type="Gene3D" id="3.30.1330.60">
    <property type="entry name" value="OmpA-like domain"/>
    <property type="match status" value="1"/>
</dbReference>
<dbReference type="PROSITE" id="PS51257">
    <property type="entry name" value="PROKAR_LIPOPROTEIN"/>
    <property type="match status" value="1"/>
</dbReference>
<dbReference type="InterPro" id="IPR036737">
    <property type="entry name" value="OmpA-like_sf"/>
</dbReference>
<evidence type="ECO:0000259" key="4">
    <source>
        <dbReference type="PROSITE" id="PS51123"/>
    </source>
</evidence>
<gene>
    <name evidence="5" type="ORF">OF850_17730</name>
</gene>
<dbReference type="RefSeq" id="WP_301591677.1">
    <property type="nucleotide sequence ID" value="NZ_JAPFQI010000017.1"/>
</dbReference>
<feature type="signal peptide" evidence="3">
    <location>
        <begin position="1"/>
        <end position="25"/>
    </location>
</feature>
<dbReference type="Proteomes" id="UP001526430">
    <property type="component" value="Unassembled WGS sequence"/>
</dbReference>
<feature type="chain" id="PRO_5046508149" evidence="3">
    <location>
        <begin position="26"/>
        <end position="143"/>
    </location>
</feature>
<feature type="domain" description="OmpA-like" evidence="4">
    <location>
        <begin position="44"/>
        <end position="143"/>
    </location>
</feature>
<keyword evidence="1" id="KW-0472">Membrane</keyword>
<evidence type="ECO:0000313" key="6">
    <source>
        <dbReference type="Proteomes" id="UP001526430"/>
    </source>
</evidence>
<accession>A0ABT3NZ89</accession>
<sequence>MIQKPLFAALAVTALLAACANPAPPARPVAPQSAPVAAAPPPPAAPTGDGRVTHVRFDPTSSTLPDEAMANLGPAVDRLNDNPRTRMTITTYANRQGTQVARSRAQAIRQAMIERGIPANRIRVVNAGMARGAEPDMVQVAVR</sequence>
<evidence type="ECO:0000313" key="5">
    <source>
        <dbReference type="EMBL" id="MCW8087471.1"/>
    </source>
</evidence>
<proteinExistence type="predicted"/>
<organism evidence="5 6">
    <name type="scientific">Sabulicella glaciei</name>
    <dbReference type="NCBI Taxonomy" id="2984948"/>
    <lineage>
        <taxon>Bacteria</taxon>
        <taxon>Pseudomonadati</taxon>
        <taxon>Pseudomonadota</taxon>
        <taxon>Alphaproteobacteria</taxon>
        <taxon>Acetobacterales</taxon>
        <taxon>Acetobacteraceae</taxon>
        <taxon>Sabulicella</taxon>
    </lineage>
</organism>
<dbReference type="PROSITE" id="PS51123">
    <property type="entry name" value="OMPA_2"/>
    <property type="match status" value="1"/>
</dbReference>
<protein>
    <submittedName>
        <fullName evidence="5">OmpA family protein</fullName>
    </submittedName>
</protein>
<comment type="caution">
    <text evidence="5">The sequence shown here is derived from an EMBL/GenBank/DDBJ whole genome shotgun (WGS) entry which is preliminary data.</text>
</comment>
<keyword evidence="6" id="KW-1185">Reference proteome</keyword>
<dbReference type="SUPFAM" id="SSF103088">
    <property type="entry name" value="OmpA-like"/>
    <property type="match status" value="1"/>
</dbReference>
<evidence type="ECO:0000256" key="1">
    <source>
        <dbReference type="PROSITE-ProRule" id="PRU00473"/>
    </source>
</evidence>
<reference evidence="5 6" key="1">
    <citation type="submission" date="2022-10" db="EMBL/GenBank/DDBJ databases">
        <title>Roseococcus glaciei nov., sp. nov., isolated from glacier.</title>
        <authorList>
            <person name="Liu Q."/>
            <person name="Xin Y.-H."/>
        </authorList>
    </citation>
    <scope>NUCLEOTIDE SEQUENCE [LARGE SCALE GENOMIC DNA]</scope>
    <source>
        <strain evidence="5 6">MDT2-1-1</strain>
    </source>
</reference>
<dbReference type="Pfam" id="PF00691">
    <property type="entry name" value="OmpA"/>
    <property type="match status" value="1"/>
</dbReference>
<dbReference type="EMBL" id="JAPFQI010000017">
    <property type="protein sequence ID" value="MCW8087471.1"/>
    <property type="molecule type" value="Genomic_DNA"/>
</dbReference>
<name>A0ABT3NZ89_9PROT</name>